<dbReference type="OrthoDB" id="8564199at2"/>
<evidence type="ECO:0008006" key="3">
    <source>
        <dbReference type="Google" id="ProtNLM"/>
    </source>
</evidence>
<sequence>MLKPIKLREHLTAALPRIAHNPELLKIFVLNGSVRCTATGTLSWEYSYTMQLQLLDWVDHPDSVMAPLLSWLQVHQHDLLANPDRKGIRFDAEYLNAASMDLIIHLDLTERVIARARQDVPGGITLTHVSDTPPSYLPMQEHWELFVKGEKVAEWNFPPSHPGVQP</sequence>
<evidence type="ECO:0000313" key="2">
    <source>
        <dbReference type="Proteomes" id="UP000242792"/>
    </source>
</evidence>
<dbReference type="Proteomes" id="UP000242792">
    <property type="component" value="Chromosome"/>
</dbReference>
<reference evidence="1 2" key="1">
    <citation type="submission" date="2017-03" db="EMBL/GenBank/DDBJ databases">
        <title>Rapid Whole Genome Sequencing of Comamonas kerstersii Causing Continuous ambulatory Peritoneal Dialysis-Associated Peritonitis.</title>
        <authorList>
            <person name="Zheng B."/>
        </authorList>
    </citation>
    <scope>NUCLEOTIDE SEQUENCE [LARGE SCALE GENOMIC DNA]</scope>
    <source>
        <strain evidence="1 2">8943</strain>
    </source>
</reference>
<dbReference type="RefSeq" id="WP_054066030.1">
    <property type="nucleotide sequence ID" value="NZ_CP020121.1"/>
</dbReference>
<accession>A0A1V0BIB9</accession>
<dbReference type="KEGG" id="cke:B5M06_16420"/>
<organism evidence="1 2">
    <name type="scientific">Comamonas kerstersii</name>
    <dbReference type="NCBI Taxonomy" id="225992"/>
    <lineage>
        <taxon>Bacteria</taxon>
        <taxon>Pseudomonadati</taxon>
        <taxon>Pseudomonadota</taxon>
        <taxon>Betaproteobacteria</taxon>
        <taxon>Burkholderiales</taxon>
        <taxon>Comamonadaceae</taxon>
        <taxon>Comamonas</taxon>
    </lineage>
</organism>
<gene>
    <name evidence="1" type="ORF">B5M06_16420</name>
</gene>
<dbReference type="AlphaFoldDB" id="A0A1V0BIB9"/>
<protein>
    <recommendedName>
        <fullName evidence="3">Phage tail protein</fullName>
    </recommendedName>
</protein>
<proteinExistence type="predicted"/>
<name>A0A1V0BIB9_9BURK</name>
<dbReference type="EMBL" id="CP020121">
    <property type="protein sequence ID" value="AQZ99591.1"/>
    <property type="molecule type" value="Genomic_DNA"/>
</dbReference>
<dbReference type="InterPro" id="IPR009678">
    <property type="entry name" value="Phage_tail_completion_R"/>
</dbReference>
<dbReference type="Pfam" id="PF06891">
    <property type="entry name" value="P2_Phage_GpR"/>
    <property type="match status" value="1"/>
</dbReference>
<evidence type="ECO:0000313" key="1">
    <source>
        <dbReference type="EMBL" id="AQZ99591.1"/>
    </source>
</evidence>
<dbReference type="GeneID" id="83040891"/>